<gene>
    <name evidence="7" type="ORF">JD292_06590</name>
</gene>
<dbReference type="PANTHER" id="PTHR42988">
    <property type="entry name" value="PHOSPHOHYDROLASE"/>
    <property type="match status" value="1"/>
</dbReference>
<dbReference type="EMBL" id="JAEHOI010000005">
    <property type="protein sequence ID" value="MBK0421739.1"/>
    <property type="molecule type" value="Genomic_DNA"/>
</dbReference>
<feature type="domain" description="Calcineurin-like phosphoesterase" evidence="6">
    <location>
        <begin position="13"/>
        <end position="207"/>
    </location>
</feature>
<evidence type="ECO:0000313" key="8">
    <source>
        <dbReference type="Proteomes" id="UP000618733"/>
    </source>
</evidence>
<dbReference type="CDD" id="cd07402">
    <property type="entry name" value="MPP_GpdQ"/>
    <property type="match status" value="1"/>
</dbReference>
<proteinExistence type="inferred from homology"/>
<evidence type="ECO:0000256" key="2">
    <source>
        <dbReference type="ARBA" id="ARBA00022801"/>
    </source>
</evidence>
<dbReference type="GO" id="GO:0046872">
    <property type="term" value="F:metal ion binding"/>
    <property type="evidence" value="ECO:0007669"/>
    <property type="project" value="UniProtKB-KW"/>
</dbReference>
<dbReference type="InterPro" id="IPR004843">
    <property type="entry name" value="Calcineurin-like_PHP"/>
</dbReference>
<protein>
    <submittedName>
        <fullName evidence="7">Phosphodiesterase</fullName>
    </submittedName>
</protein>
<evidence type="ECO:0000256" key="1">
    <source>
        <dbReference type="ARBA" id="ARBA00022723"/>
    </source>
</evidence>
<dbReference type="InterPro" id="IPR029052">
    <property type="entry name" value="Metallo-depent_PP-like"/>
</dbReference>
<evidence type="ECO:0000313" key="7">
    <source>
        <dbReference type="EMBL" id="MBK0421739.1"/>
    </source>
</evidence>
<dbReference type="Gene3D" id="3.60.21.10">
    <property type="match status" value="1"/>
</dbReference>
<sequence>MRSQQYPAAEHFILHISDTHFVADDTLLHGSVDSDANLTRLFEDFARTQARPEAIVFTGDLADTGREDAYRRLRALVEPAAEAIGARVIWVMGNHDTRTPFRKHLLDSDAGEESVDMVHWVGGLRIIALDSTVPGFHHGEITDEQYAWLAAELETPAPDGTLIALHHPPVPSIIDAVSFVELRDQARFAEAIAGTDVRAVLGGHLHYNTFSEIGGVPVSVASATCYTQDLNIAPGTMRGQDGAQCFNLVHLYGDRVMHTVVPIGEFSTVYEMTAEQLEKLTSLSAEEAAALMSKPVPAADEDQARAPEADPQPVA</sequence>
<dbReference type="PANTHER" id="PTHR42988:SF2">
    <property type="entry name" value="CYCLIC NUCLEOTIDE PHOSPHODIESTERASE CBUA0032-RELATED"/>
    <property type="match status" value="1"/>
</dbReference>
<organism evidence="7 8">
    <name type="scientific">Leucobacter edaphi</name>
    <dbReference type="NCBI Taxonomy" id="2796472"/>
    <lineage>
        <taxon>Bacteria</taxon>
        <taxon>Bacillati</taxon>
        <taxon>Actinomycetota</taxon>
        <taxon>Actinomycetes</taxon>
        <taxon>Micrococcales</taxon>
        <taxon>Microbacteriaceae</taxon>
        <taxon>Leucobacter</taxon>
    </lineage>
</organism>
<dbReference type="Proteomes" id="UP000618733">
    <property type="component" value="Unassembled WGS sequence"/>
</dbReference>
<dbReference type="InterPro" id="IPR050884">
    <property type="entry name" value="CNP_phosphodiesterase-III"/>
</dbReference>
<comment type="caution">
    <text evidence="7">The sequence shown here is derived from an EMBL/GenBank/DDBJ whole genome shotgun (WGS) entry which is preliminary data.</text>
</comment>
<keyword evidence="3" id="KW-0408">Iron</keyword>
<reference evidence="7" key="1">
    <citation type="submission" date="2020-12" db="EMBL/GenBank/DDBJ databases">
        <title>Leucobacter sp. CAS2, isolated from Chromium sludge.</title>
        <authorList>
            <person name="Xu Z."/>
        </authorList>
    </citation>
    <scope>NUCLEOTIDE SEQUENCE</scope>
    <source>
        <strain evidence="7">CSA2</strain>
    </source>
</reference>
<keyword evidence="2" id="KW-0378">Hydrolase</keyword>
<dbReference type="InterPro" id="IPR026575">
    <property type="entry name" value="GpdQ/CpdA-like"/>
</dbReference>
<dbReference type="RefSeq" id="WP_200131934.1">
    <property type="nucleotide sequence ID" value="NZ_JAEHOI010000005.1"/>
</dbReference>
<feature type="region of interest" description="Disordered" evidence="5">
    <location>
        <begin position="291"/>
        <end position="315"/>
    </location>
</feature>
<dbReference type="GO" id="GO:0004112">
    <property type="term" value="F:cyclic-nucleotide phosphodiesterase activity"/>
    <property type="evidence" value="ECO:0007669"/>
    <property type="project" value="InterPro"/>
</dbReference>
<dbReference type="Pfam" id="PF00149">
    <property type="entry name" value="Metallophos"/>
    <property type="match status" value="1"/>
</dbReference>
<name>A0A934QBR8_9MICO</name>
<evidence type="ECO:0000259" key="6">
    <source>
        <dbReference type="Pfam" id="PF00149"/>
    </source>
</evidence>
<evidence type="ECO:0000256" key="5">
    <source>
        <dbReference type="SAM" id="MobiDB-lite"/>
    </source>
</evidence>
<dbReference type="AlphaFoldDB" id="A0A934QBR8"/>
<dbReference type="SUPFAM" id="SSF56300">
    <property type="entry name" value="Metallo-dependent phosphatases"/>
    <property type="match status" value="1"/>
</dbReference>
<evidence type="ECO:0000256" key="3">
    <source>
        <dbReference type="ARBA" id="ARBA00023004"/>
    </source>
</evidence>
<comment type="similarity">
    <text evidence="4">Belongs to the cyclic nucleotide phosphodiesterase class-III family.</text>
</comment>
<evidence type="ECO:0000256" key="4">
    <source>
        <dbReference type="ARBA" id="ARBA00025742"/>
    </source>
</evidence>
<keyword evidence="1" id="KW-0479">Metal-binding</keyword>
<keyword evidence="8" id="KW-1185">Reference proteome</keyword>
<accession>A0A934QBR8</accession>